<dbReference type="EMBL" id="AB366653">
    <property type="protein sequence ID" value="BAG41556.1"/>
    <property type="molecule type" value="Genomic_DNA"/>
</dbReference>
<evidence type="ECO:0000313" key="3">
    <source>
        <dbReference type="Proteomes" id="UP000001034"/>
    </source>
</evidence>
<feature type="region of interest" description="Disordered" evidence="1">
    <location>
        <begin position="1"/>
        <end position="40"/>
    </location>
</feature>
<accession>B2ZXY0</accession>
<name>B2ZXY0_9CAUD</name>
<dbReference type="GeneID" id="6369791"/>
<evidence type="ECO:0000313" key="2">
    <source>
        <dbReference type="EMBL" id="BAG41556.1"/>
    </source>
</evidence>
<feature type="compositionally biased region" description="Basic and acidic residues" evidence="1">
    <location>
        <begin position="10"/>
        <end position="37"/>
    </location>
</feature>
<reference evidence="2 3" key="1">
    <citation type="journal article" date="2010" name="Virology">
        <title>A jumbo phage infecting the phytopathogen Ralstonia solanacearum defines a new lineage of the Myoviridae family.</title>
        <authorList>
            <person name="Yamada T."/>
            <person name="Satoh S."/>
            <person name="Ishikawa H."/>
            <person name="Fujiwara A."/>
            <person name="Kawasaki T."/>
            <person name="Fujie M."/>
            <person name="Ogata H."/>
        </authorList>
    </citation>
    <scope>NUCLEOTIDE SEQUENCE [LARGE SCALE GENOMIC DNA]</scope>
</reference>
<keyword evidence="3" id="KW-1185">Reference proteome</keyword>
<dbReference type="KEGG" id="vg:6369791"/>
<proteinExistence type="predicted"/>
<dbReference type="RefSeq" id="YP_001949986.1">
    <property type="nucleotide sequence ID" value="NC_010811.2"/>
</dbReference>
<protein>
    <submittedName>
        <fullName evidence="2">Uncharacterized protein</fullName>
    </submittedName>
</protein>
<evidence type="ECO:0000256" key="1">
    <source>
        <dbReference type="SAM" id="MobiDB-lite"/>
    </source>
</evidence>
<dbReference type="Proteomes" id="UP000001034">
    <property type="component" value="Segment"/>
</dbReference>
<sequence>MRSIMPTSKIKKDSREGKGSVKSLEKKWDEAGEKTPSDVDNPYAYQMSIYKNMTHQASTMNVTAAVQRLAATEVTAAPKFPHLEKLVGKPGAVQEAYDDLCDLDHESNAKKMFAAAEKWAASPKAHVWNQLKNEDPEEWSAADMPEDVMDVMGYFHRHAKFMQ</sequence>
<organism evidence="2 3">
    <name type="scientific">Ralstonia phage phiRSL1</name>
    <dbReference type="NCBI Taxonomy" id="1980924"/>
    <lineage>
        <taxon>Viruses</taxon>
        <taxon>Duplodnaviria</taxon>
        <taxon>Heunggongvirae</taxon>
        <taxon>Uroviricota</taxon>
        <taxon>Caudoviricetes</taxon>
        <taxon>Mieseafarmvirus</taxon>
        <taxon>Mieseafarmvirus RSL1</taxon>
    </lineage>
</organism>